<dbReference type="InterPro" id="IPR024078">
    <property type="entry name" value="LmbE-like_dom_sf"/>
</dbReference>
<dbReference type="EMBL" id="JAUSWM010000001">
    <property type="protein sequence ID" value="MDQ0482006.1"/>
    <property type="molecule type" value="Genomic_DNA"/>
</dbReference>
<evidence type="ECO:0000313" key="2">
    <source>
        <dbReference type="Proteomes" id="UP001226720"/>
    </source>
</evidence>
<comment type="caution">
    <text evidence="1">The sequence shown here is derived from an EMBL/GenBank/DDBJ whole genome shotgun (WGS) entry which is preliminary data.</text>
</comment>
<evidence type="ECO:0000313" key="1">
    <source>
        <dbReference type="EMBL" id="MDQ0482006.1"/>
    </source>
</evidence>
<organism evidence="1 2">
    <name type="scientific">Guptibacillus hwajinpoensis</name>
    <dbReference type="NCBI Taxonomy" id="208199"/>
    <lineage>
        <taxon>Bacteria</taxon>
        <taxon>Bacillati</taxon>
        <taxon>Bacillota</taxon>
        <taxon>Bacilli</taxon>
        <taxon>Bacillales</taxon>
        <taxon>Guptibacillaceae</taxon>
        <taxon>Guptibacillus</taxon>
    </lineage>
</organism>
<reference evidence="1" key="1">
    <citation type="submission" date="2023-07" db="EMBL/GenBank/DDBJ databases">
        <title>Genomic Encyclopedia of Type Strains, Phase IV (KMG-IV): sequencing the most valuable type-strain genomes for metagenomic binning, comparative biology and taxonomic classification.</title>
        <authorList>
            <person name="Goeker M."/>
        </authorList>
    </citation>
    <scope>NUCLEOTIDE SEQUENCE [LARGE SCALE GENOMIC DNA]</scope>
    <source>
        <strain evidence="1">JSM 076093</strain>
    </source>
</reference>
<keyword evidence="2" id="KW-1185">Reference proteome</keyword>
<dbReference type="PANTHER" id="PTHR12993:SF30">
    <property type="entry name" value="N-ACETYL-ALPHA-D-GLUCOSAMINYL L-MALATE DEACETYLASE 1"/>
    <property type="match status" value="1"/>
</dbReference>
<sequence length="238" mass="26639">MEEITTLDILAFGAHADDVEIGMAGTLKKLSEEGKRTGICDLTEAELSSNGTVFVRQHEAQTASDILSVETRFNLGFPDRGLSTSDDMIQEVVKLIRRTQPSAVFVPYYEDRHPDHGHAATLVEEAVFSAGIRKYHPELGSAHKVNQVYYYFINGFHKPDFTINISNQIEAKRQALEAYESQFTLTTGSVSTPLTNGYVDKVIYREYLYGKESGVEYAEGFIAKNLICMEELPLGERK</sequence>
<dbReference type="NCBIfam" id="TIGR04001">
    <property type="entry name" value="thiol_BshB1"/>
    <property type="match status" value="1"/>
</dbReference>
<dbReference type="SUPFAM" id="SSF102588">
    <property type="entry name" value="LmbE-like"/>
    <property type="match status" value="1"/>
</dbReference>
<name>A0ABU0K0I4_9BACL</name>
<gene>
    <name evidence="1" type="ORF">QO000_000959</name>
</gene>
<dbReference type="Proteomes" id="UP001226720">
    <property type="component" value="Unassembled WGS sequence"/>
</dbReference>
<dbReference type="InterPro" id="IPR023842">
    <property type="entry name" value="Bacillithiol_biosynth_BshB1"/>
</dbReference>
<dbReference type="Gene3D" id="3.40.50.10320">
    <property type="entry name" value="LmbE-like"/>
    <property type="match status" value="1"/>
</dbReference>
<dbReference type="Pfam" id="PF02585">
    <property type="entry name" value="PIG-L"/>
    <property type="match status" value="1"/>
</dbReference>
<proteinExistence type="predicted"/>
<accession>A0ABU0K0I4</accession>
<dbReference type="InterPro" id="IPR003737">
    <property type="entry name" value="GlcNAc_PI_deacetylase-related"/>
</dbReference>
<dbReference type="PANTHER" id="PTHR12993">
    <property type="entry name" value="N-ACETYLGLUCOSAMINYL-PHOSPHATIDYLINOSITOL DE-N-ACETYLASE-RELATED"/>
    <property type="match status" value="1"/>
</dbReference>
<protein>
    <submittedName>
        <fullName evidence="1">Bacillithiol biosynthesis deacetylase BshB1</fullName>
    </submittedName>
</protein>